<gene>
    <name evidence="1" type="ORF">P4826_03065</name>
</gene>
<dbReference type="Proteomes" id="UP001303211">
    <property type="component" value="Chromosome"/>
</dbReference>
<dbReference type="EMBL" id="CP136921">
    <property type="protein sequence ID" value="WOO34377.1"/>
    <property type="molecule type" value="Genomic_DNA"/>
</dbReference>
<dbReference type="RefSeq" id="WP_317703699.1">
    <property type="nucleotide sequence ID" value="NZ_CP136921.1"/>
</dbReference>
<organism evidence="1 2">
    <name type="scientific">Diaphorobacter limosus</name>
    <dbReference type="NCBI Taxonomy" id="3036128"/>
    <lineage>
        <taxon>Bacteria</taxon>
        <taxon>Pseudomonadati</taxon>
        <taxon>Pseudomonadota</taxon>
        <taxon>Betaproteobacteria</taxon>
        <taxon>Burkholderiales</taxon>
        <taxon>Comamonadaceae</taxon>
        <taxon>Diaphorobacter</taxon>
    </lineage>
</organism>
<name>A0ABZ0J7X5_9BURK</name>
<proteinExistence type="predicted"/>
<evidence type="ECO:0000313" key="2">
    <source>
        <dbReference type="Proteomes" id="UP001303211"/>
    </source>
</evidence>
<reference evidence="1 2" key="1">
    <citation type="submission" date="2023-03" db="EMBL/GenBank/DDBJ databases">
        <title>Diaphorobacter basophil sp. nov., isolated from a sewage-treatment plant.</title>
        <authorList>
            <person name="Yang K."/>
        </authorList>
    </citation>
    <scope>NUCLEOTIDE SEQUENCE [LARGE SCALE GENOMIC DNA]</scope>
    <source>
        <strain evidence="1 2">Y-1</strain>
    </source>
</reference>
<sequence length="185" mass="20428">MVWVGAAVAQVADPLTSAASPPITLRGHSYPDFGALYPSDALRQPGAMSPQAIHYTDITGWLTPRQASSLGLTLGVVSYARGVELSPQAFDLGVRWRSQLDRRVQLDIHAWARTSQLHAMPNAMGMIWHQDQPTFGTRVEVQWSSSRTRGLVPEFGAVGLQLEGNSRLLLRARRGGPMLYYRTKF</sequence>
<keyword evidence="2" id="KW-1185">Reference proteome</keyword>
<protein>
    <submittedName>
        <fullName evidence="1">Uncharacterized protein</fullName>
    </submittedName>
</protein>
<accession>A0ABZ0J7X5</accession>
<evidence type="ECO:0000313" key="1">
    <source>
        <dbReference type="EMBL" id="WOO34377.1"/>
    </source>
</evidence>